<feature type="chain" id="PRO_5002462965" description="Type 1 fimbrial protein" evidence="1">
    <location>
        <begin position="20"/>
        <end position="88"/>
    </location>
</feature>
<proteinExistence type="predicted"/>
<organism evidence="2 3">
    <name type="scientific">Luteibacter yeojuensis</name>
    <dbReference type="NCBI Taxonomy" id="345309"/>
    <lineage>
        <taxon>Bacteria</taxon>
        <taxon>Pseudomonadati</taxon>
        <taxon>Pseudomonadota</taxon>
        <taxon>Gammaproteobacteria</taxon>
        <taxon>Lysobacterales</taxon>
        <taxon>Rhodanobacteraceae</taxon>
        <taxon>Luteibacter</taxon>
    </lineage>
</organism>
<evidence type="ECO:0000313" key="3">
    <source>
        <dbReference type="Proteomes" id="UP000033651"/>
    </source>
</evidence>
<keyword evidence="3" id="KW-1185">Reference proteome</keyword>
<sequence>MRIATVLAPFAVAAAPAVASGGTLIFAGAIREPTCAVANTAAAPPCRQGVASTGREVPASRLAGVPLFDYAVARDPAVRWRVVEVVYR</sequence>
<dbReference type="RefSeq" id="WP_045830652.1">
    <property type="nucleotide sequence ID" value="NZ_JZRB01000038.1"/>
</dbReference>
<name>A0A0F3KDE9_9GAMM</name>
<dbReference type="PATRIC" id="fig|345309.4.peg.2842"/>
<comment type="caution">
    <text evidence="2">The sequence shown here is derived from an EMBL/GenBank/DDBJ whole genome shotgun (WGS) entry which is preliminary data.</text>
</comment>
<reference evidence="2 3" key="1">
    <citation type="submission" date="2015-03" db="EMBL/GenBank/DDBJ databases">
        <title>Draft genome sequence of Luteibacter yeojuensis strain SU11.</title>
        <authorList>
            <person name="Sulaiman J."/>
            <person name="Priya K."/>
            <person name="Chan K.-G."/>
        </authorList>
    </citation>
    <scope>NUCLEOTIDE SEQUENCE [LARGE SCALE GENOMIC DNA]</scope>
    <source>
        <strain evidence="2 3">SU11</strain>
    </source>
</reference>
<dbReference type="OrthoDB" id="5959843at2"/>
<evidence type="ECO:0000313" key="2">
    <source>
        <dbReference type="EMBL" id="KJV29275.1"/>
    </source>
</evidence>
<dbReference type="AlphaFoldDB" id="A0A0F3KDE9"/>
<dbReference type="Proteomes" id="UP000033651">
    <property type="component" value="Unassembled WGS sequence"/>
</dbReference>
<keyword evidence="1" id="KW-0732">Signal</keyword>
<evidence type="ECO:0000256" key="1">
    <source>
        <dbReference type="SAM" id="SignalP"/>
    </source>
</evidence>
<accession>A0A0F3KDE9</accession>
<gene>
    <name evidence="2" type="ORF">VI08_16150</name>
</gene>
<feature type="signal peptide" evidence="1">
    <location>
        <begin position="1"/>
        <end position="19"/>
    </location>
</feature>
<protein>
    <recommendedName>
        <fullName evidence="4">Type 1 fimbrial protein</fullName>
    </recommendedName>
</protein>
<dbReference type="EMBL" id="JZRB01000038">
    <property type="protein sequence ID" value="KJV29275.1"/>
    <property type="molecule type" value="Genomic_DNA"/>
</dbReference>
<evidence type="ECO:0008006" key="4">
    <source>
        <dbReference type="Google" id="ProtNLM"/>
    </source>
</evidence>